<dbReference type="InterPro" id="IPR002591">
    <property type="entry name" value="Phosphodiest/P_Trfase"/>
</dbReference>
<dbReference type="InterPro" id="IPR017850">
    <property type="entry name" value="Alkaline_phosphatase_core_sf"/>
</dbReference>
<dbReference type="InterPro" id="IPR026263">
    <property type="entry name" value="Alkaline_phosphatase_prok"/>
</dbReference>
<dbReference type="RefSeq" id="WP_263372169.1">
    <property type="nucleotide sequence ID" value="NZ_JAGSYD010000004.1"/>
</dbReference>
<feature type="chain" id="PRO_5045457431" evidence="1">
    <location>
        <begin position="26"/>
        <end position="549"/>
    </location>
</feature>
<dbReference type="Pfam" id="PF01663">
    <property type="entry name" value="Phosphodiest"/>
    <property type="match status" value="1"/>
</dbReference>
<keyword evidence="1" id="KW-0732">Signal</keyword>
<dbReference type="PIRSF" id="PIRSF031924">
    <property type="entry name" value="Pi-irrepressible_AP"/>
    <property type="match status" value="1"/>
</dbReference>
<evidence type="ECO:0000256" key="1">
    <source>
        <dbReference type="SAM" id="SignalP"/>
    </source>
</evidence>
<dbReference type="Gene3D" id="3.40.720.10">
    <property type="entry name" value="Alkaline Phosphatase, subunit A"/>
    <property type="match status" value="2"/>
</dbReference>
<comment type="caution">
    <text evidence="2">The sequence shown here is derived from an EMBL/GenBank/DDBJ whole genome shotgun (WGS) entry which is preliminary data.</text>
</comment>
<dbReference type="EMBL" id="JBHSWI010000001">
    <property type="protein sequence ID" value="MFC6644227.1"/>
    <property type="molecule type" value="Genomic_DNA"/>
</dbReference>
<feature type="signal peptide" evidence="1">
    <location>
        <begin position="1"/>
        <end position="25"/>
    </location>
</feature>
<reference evidence="3" key="1">
    <citation type="journal article" date="2019" name="Int. J. Syst. Evol. Microbiol.">
        <title>The Global Catalogue of Microorganisms (GCM) 10K type strain sequencing project: providing services to taxonomists for standard genome sequencing and annotation.</title>
        <authorList>
            <consortium name="The Broad Institute Genomics Platform"/>
            <consortium name="The Broad Institute Genome Sequencing Center for Infectious Disease"/>
            <person name="Wu L."/>
            <person name="Ma J."/>
        </authorList>
    </citation>
    <scope>NUCLEOTIDE SEQUENCE [LARGE SCALE GENOMIC DNA]</scope>
    <source>
        <strain evidence="3">CGMCC 1.16026</strain>
    </source>
</reference>
<accession>A0ABW1Z6Y7</accession>
<evidence type="ECO:0000313" key="2">
    <source>
        <dbReference type="EMBL" id="MFC6644227.1"/>
    </source>
</evidence>
<protein>
    <submittedName>
        <fullName evidence="2">Alkaline phosphatase family protein</fullName>
    </submittedName>
</protein>
<organism evidence="2 3">
    <name type="scientific">Granulicella cerasi</name>
    <dbReference type="NCBI Taxonomy" id="741063"/>
    <lineage>
        <taxon>Bacteria</taxon>
        <taxon>Pseudomonadati</taxon>
        <taxon>Acidobacteriota</taxon>
        <taxon>Terriglobia</taxon>
        <taxon>Terriglobales</taxon>
        <taxon>Acidobacteriaceae</taxon>
        <taxon>Granulicella</taxon>
    </lineage>
</organism>
<gene>
    <name evidence="2" type="ORF">ACFQBQ_01185</name>
</gene>
<sequence>MKIFARALALLSVASILTTSTAAHADAYDAKPKLVIVLVFDQFRGDYLDRWRADFKAKRGWNLFLNHGAHFTDCYYDYGNLITAAGHTTIGTGAYTDGHHIPDNEWRELGTDGKYHTVESITDSRYTLVGEPAGHDIYPGVSPQREQATTLGDELVIGTNGKARLFGVSLKDRAAVLTSGHASQAAYWVDKDTGAWITSSYWMSKLPDWVEQFNATEPQKARAASGKTTGSFYGTVGRTPASVDYQLDFAMDLIKHEHLGNNPAGVADMLTISISSTDINGHAVGPDDPSQRALIDASDVSLDRFFTELDKEVGLNNVLIAFTGDHGVASSPAAMKEDLMPVPQISAGDFTKSVEASLEKRFPKKGDGQYALGYMYPYLQLNMPLLKANGVKEEDAENATREALLEIFASYAKHDIPNGRAPMDPYPTIFTTTEMRDGRLPQTQLGRLVAHSYSPYVGWAVWMNFGPYQFPHSGDTIATTHFTANSYDRHVPLDFYGSAIIPGTYHTAVAPVDIAATFASLLRINRPSAAVGRVVTEALKPEAAGVTYP</sequence>
<proteinExistence type="predicted"/>
<evidence type="ECO:0000313" key="3">
    <source>
        <dbReference type="Proteomes" id="UP001596391"/>
    </source>
</evidence>
<dbReference type="Proteomes" id="UP001596391">
    <property type="component" value="Unassembled WGS sequence"/>
</dbReference>
<name>A0ABW1Z6Y7_9BACT</name>
<dbReference type="SUPFAM" id="SSF53649">
    <property type="entry name" value="Alkaline phosphatase-like"/>
    <property type="match status" value="1"/>
</dbReference>
<keyword evidence="3" id="KW-1185">Reference proteome</keyword>